<evidence type="ECO:0000313" key="4">
    <source>
        <dbReference type="Proteomes" id="UP001152519"/>
    </source>
</evidence>
<dbReference type="EMBL" id="CAJSLV010000042">
    <property type="protein sequence ID" value="CAG6391960.1"/>
    <property type="molecule type" value="Genomic_DNA"/>
</dbReference>
<dbReference type="InterPro" id="IPR051267">
    <property type="entry name" value="STEAP_metalloreductase"/>
</dbReference>
<evidence type="ECO:0000259" key="2">
    <source>
        <dbReference type="Pfam" id="PF03807"/>
    </source>
</evidence>
<dbReference type="Gene3D" id="3.40.50.720">
    <property type="entry name" value="NAD(P)-binding Rossmann-like Domain"/>
    <property type="match status" value="1"/>
</dbReference>
<evidence type="ECO:0000256" key="1">
    <source>
        <dbReference type="ARBA" id="ARBA00023002"/>
    </source>
</evidence>
<comment type="caution">
    <text evidence="3">The sequence shown here is derived from an EMBL/GenBank/DDBJ whole genome shotgun (WGS) entry which is preliminary data.</text>
</comment>
<evidence type="ECO:0000313" key="3">
    <source>
        <dbReference type="EMBL" id="CAG6391960.1"/>
    </source>
</evidence>
<dbReference type="GO" id="GO:0016491">
    <property type="term" value="F:oxidoreductase activity"/>
    <property type="evidence" value="ECO:0007669"/>
    <property type="project" value="UniProtKB-KW"/>
</dbReference>
<name>A0A9W4DL35_9ACTN</name>
<dbReference type="SUPFAM" id="SSF51735">
    <property type="entry name" value="NAD(P)-binding Rossmann-fold domains"/>
    <property type="match status" value="1"/>
</dbReference>
<protein>
    <recommendedName>
        <fullName evidence="2">Pyrroline-5-carboxylate reductase catalytic N-terminal domain-containing protein</fullName>
    </recommendedName>
</protein>
<dbReference type="PANTHER" id="PTHR14239">
    <property type="entry name" value="DUDULIN-RELATED"/>
    <property type="match status" value="1"/>
</dbReference>
<dbReference type="Proteomes" id="UP001152519">
    <property type="component" value="Unassembled WGS sequence"/>
</dbReference>
<proteinExistence type="predicted"/>
<feature type="domain" description="Pyrroline-5-carboxylate reductase catalytic N-terminal" evidence="2">
    <location>
        <begin position="3"/>
        <end position="91"/>
    </location>
</feature>
<keyword evidence="1" id="KW-0560">Oxidoreductase</keyword>
<dbReference type="InterPro" id="IPR028939">
    <property type="entry name" value="P5C_Rdtase_cat_N"/>
</dbReference>
<dbReference type="AlphaFoldDB" id="A0A9W4DL35"/>
<dbReference type="RefSeq" id="WP_251485946.1">
    <property type="nucleotide sequence ID" value="NZ_CAJSLV010000042.1"/>
</dbReference>
<sequence length="212" mass="21598">MTTITVLGSGNVARALAGKLHDAGHQVIVGSRAPQNTAADWAGSGIRVTGRQDAADSAEVVINTTPGSASLAVLTGLAPQLAGKVLVDIANAAEFDSAGFASVPLYPGSSLAEEIQQALPDVRVVKTLNTVHDSVMADPGKLTIAPSVFVSGNDADAKQVVGSLLGDLGWPPEWIIDLGDVTTARVPEAFVLMVGSLVRALGPVPFAMAIAR</sequence>
<keyword evidence="4" id="KW-1185">Reference proteome</keyword>
<reference evidence="3" key="1">
    <citation type="submission" date="2021-05" db="EMBL/GenBank/DDBJ databases">
        <authorList>
            <person name="Arsene-Ploetze F."/>
        </authorList>
    </citation>
    <scope>NUCLEOTIDE SEQUENCE</scope>
    <source>
        <strain evidence="3">DSM 42138</strain>
    </source>
</reference>
<dbReference type="InterPro" id="IPR036291">
    <property type="entry name" value="NAD(P)-bd_dom_sf"/>
</dbReference>
<organism evidence="3 4">
    <name type="scientific">Actinacidiphila cocklensis</name>
    <dbReference type="NCBI Taxonomy" id="887465"/>
    <lineage>
        <taxon>Bacteria</taxon>
        <taxon>Bacillati</taxon>
        <taxon>Actinomycetota</taxon>
        <taxon>Actinomycetes</taxon>
        <taxon>Kitasatosporales</taxon>
        <taxon>Streptomycetaceae</taxon>
        <taxon>Actinacidiphila</taxon>
    </lineage>
</organism>
<dbReference type="Pfam" id="PF03807">
    <property type="entry name" value="F420_oxidored"/>
    <property type="match status" value="1"/>
</dbReference>
<accession>A0A9W4DL35</accession>
<gene>
    <name evidence="3" type="ORF">SCOCK_140158</name>
</gene>